<keyword evidence="4" id="KW-1185">Reference proteome</keyword>
<dbReference type="GO" id="GO:0000922">
    <property type="term" value="C:spindle pole"/>
    <property type="evidence" value="ECO:0007669"/>
    <property type="project" value="InterPro"/>
</dbReference>
<reference evidence="3 4" key="1">
    <citation type="submission" date="2022-01" db="EMBL/GenBank/DDBJ databases">
        <title>A chromosome-scale genome assembly of the false clownfish, Amphiprion ocellaris.</title>
        <authorList>
            <person name="Ryu T."/>
        </authorList>
    </citation>
    <scope>NUCLEOTIDE SEQUENCE [LARGE SCALE GENOMIC DNA]</scope>
</reference>
<dbReference type="InterPro" id="IPR026708">
    <property type="entry name" value="CSPP1"/>
</dbReference>
<feature type="region of interest" description="Disordered" evidence="1">
    <location>
        <begin position="320"/>
        <end position="367"/>
    </location>
</feature>
<evidence type="ECO:0000313" key="3">
    <source>
        <dbReference type="Ensembl" id="ENSAOCP00000054540.1"/>
    </source>
</evidence>
<reference evidence="3" key="2">
    <citation type="submission" date="2025-08" db="UniProtKB">
        <authorList>
            <consortium name="Ensembl"/>
        </authorList>
    </citation>
    <scope>IDENTIFICATION</scope>
</reference>
<feature type="region of interest" description="Disordered" evidence="1">
    <location>
        <begin position="178"/>
        <end position="199"/>
    </location>
</feature>
<dbReference type="AlphaFoldDB" id="A0AAQ5YSL5"/>
<dbReference type="Pfam" id="PF24578">
    <property type="entry name" value="CSPP1_C"/>
    <property type="match status" value="1"/>
</dbReference>
<dbReference type="Ensembl" id="ENSAOCT00000056276.1">
    <property type="protein sequence ID" value="ENSAOCP00000054540.1"/>
    <property type="gene ID" value="ENSAOCG00000025929.1"/>
</dbReference>
<evidence type="ECO:0000256" key="1">
    <source>
        <dbReference type="SAM" id="MobiDB-lite"/>
    </source>
</evidence>
<feature type="region of interest" description="Disordered" evidence="1">
    <location>
        <begin position="567"/>
        <end position="602"/>
    </location>
</feature>
<dbReference type="GO" id="GO:0005874">
    <property type="term" value="C:microtubule"/>
    <property type="evidence" value="ECO:0007669"/>
    <property type="project" value="InterPro"/>
</dbReference>
<protein>
    <recommendedName>
        <fullName evidence="2">Centrosome and spindle pole-associated protein 1 C-terminal domain-containing protein</fullName>
    </recommendedName>
</protein>
<reference evidence="3" key="3">
    <citation type="submission" date="2025-09" db="UniProtKB">
        <authorList>
            <consortium name="Ensembl"/>
        </authorList>
    </citation>
    <scope>IDENTIFICATION</scope>
</reference>
<dbReference type="Proteomes" id="UP001501940">
    <property type="component" value="Chromosome 22"/>
</dbReference>
<feature type="compositionally biased region" description="Basic and acidic residues" evidence="1">
    <location>
        <begin position="916"/>
        <end position="935"/>
    </location>
</feature>
<feature type="compositionally biased region" description="Basic and acidic residues" evidence="1">
    <location>
        <begin position="107"/>
        <end position="117"/>
    </location>
</feature>
<feature type="compositionally biased region" description="Polar residues" evidence="1">
    <location>
        <begin position="723"/>
        <end position="739"/>
    </location>
</feature>
<feature type="compositionally biased region" description="Basic and acidic residues" evidence="1">
    <location>
        <begin position="178"/>
        <end position="194"/>
    </location>
</feature>
<dbReference type="PANTHER" id="PTHR21616:SF2">
    <property type="entry name" value="CENTROSOME AND SPINDLE POLE-ASSOCIATED PROTEIN 1"/>
    <property type="match status" value="1"/>
</dbReference>
<dbReference type="GO" id="GO:0032467">
    <property type="term" value="P:positive regulation of cytokinesis"/>
    <property type="evidence" value="ECO:0007669"/>
    <property type="project" value="InterPro"/>
</dbReference>
<organism evidence="3 4">
    <name type="scientific">Amphiprion ocellaris</name>
    <name type="common">Clown anemonefish</name>
    <dbReference type="NCBI Taxonomy" id="80972"/>
    <lineage>
        <taxon>Eukaryota</taxon>
        <taxon>Metazoa</taxon>
        <taxon>Chordata</taxon>
        <taxon>Craniata</taxon>
        <taxon>Vertebrata</taxon>
        <taxon>Euteleostomi</taxon>
        <taxon>Actinopterygii</taxon>
        <taxon>Neopterygii</taxon>
        <taxon>Teleostei</taxon>
        <taxon>Neoteleostei</taxon>
        <taxon>Acanthomorphata</taxon>
        <taxon>Ovalentaria</taxon>
        <taxon>Pomacentridae</taxon>
        <taxon>Amphiprion</taxon>
    </lineage>
</organism>
<feature type="region of interest" description="Disordered" evidence="1">
    <location>
        <begin position="915"/>
        <end position="981"/>
    </location>
</feature>
<feature type="region of interest" description="Disordered" evidence="1">
    <location>
        <begin position="97"/>
        <end position="136"/>
    </location>
</feature>
<feature type="compositionally biased region" description="Basic and acidic residues" evidence="1">
    <location>
        <begin position="321"/>
        <end position="350"/>
    </location>
</feature>
<evidence type="ECO:0000313" key="4">
    <source>
        <dbReference type="Proteomes" id="UP001501940"/>
    </source>
</evidence>
<dbReference type="GO" id="GO:0005813">
    <property type="term" value="C:centrosome"/>
    <property type="evidence" value="ECO:0007669"/>
    <property type="project" value="InterPro"/>
</dbReference>
<evidence type="ECO:0000259" key="2">
    <source>
        <dbReference type="Pfam" id="PF24578"/>
    </source>
</evidence>
<dbReference type="InterPro" id="IPR058191">
    <property type="entry name" value="CSPP1_C"/>
</dbReference>
<accession>A0AAQ5YSL5</accession>
<sequence>MSLASAVQGKNPYPDRGLGLNLLGIDYERKKQKLQQELQLDYELFISKTKDRKTREPCPPSQGLSLPIDDRISIKLGQVQASDAVSVSPQVSPLSVLNTISTMPPPQKERPASRRDAATLTEAVDNGKSTGTLGPGYRRRRRWQLYRQKEPYSSEEELNTDEELESDFRCRRRQDRCTREPEYKEERRKQERRVNSRASRNIKDVEAPIACDQNNNDRIWKSELQMPDNMRMAAKSTPGISKEKPGFATGLMIGATEDQTAAQMKKEQYGQELLRQIAEKQRNKMMERTLELRVAATGATDPEKEPDRIKKLRGVNLQYDSLRRDVPHKPGIEMESDGKNLNPRPKDDKPTNNTEQTVPRGKSEVTVPRSGMGVRQRYPSLEYFSEDYHRDFSNMLGEVAIQRVFEAAPPVPPIVPNTYKTPYDAAYYYYGTRNPLDPNLPYNQNDLPREVQQSENFKIPFQNPRPLGSSGTIKATRQCTASPLAFDELHEDKSRQRRESILSYQEALKQQIRENEERKRREKEEGMRYDAKIEAEMTAYNPWGRSGGGAPIKDQKGNLVSDLHQMHRSNEKSNKNPIDARVPLSHRLSGSNDPPQELHTQDKYKEALKRQIEERKRNQAEERERIRIEEEKEEKRLVRQRAHIQQEYEDEQKKQKKIEHRLENQSWIYQPKSHHQEEEKKVGQEKETDKMPQSAKTGEEEISQMNYEREPSPPIPTLRKKQTSPVASRPSSVGSQLSSRNKHPMSAPHKCSVSLKTPQLDDGQQEVIKQLSLLRTHLRNEQRQLEVQMGQTAPPETPYTPPNRQRRRLREAAAERVNMQNIREFNQLKHRGTASREGVRAMYPDAPTDAQSLDIQQQALLREQERKIRLMNRQKEHDFLDQQQDLYFPRRKPGSFVHRDSVLPSQSAFMDVYSGDARDHQRSSQPSAEHRDRTAPRGRHNCDQVGDSIDQREHDNQSDDRSLQSGTSLNLRSKVRDHNHHRIIRRDTCTGDHNNSRTEVLSPDEEDVLSLRSALGRRVSVETVATEPWLRPGTADAVKHSGCRETPNSRMDAPPWLTHCIT</sequence>
<feature type="compositionally biased region" description="Basic and acidic residues" evidence="1">
    <location>
        <begin position="949"/>
        <end position="962"/>
    </location>
</feature>
<proteinExistence type="predicted"/>
<name>A0AAQ5YSL5_AMPOC</name>
<dbReference type="GeneTree" id="ENSGT00390000015084"/>
<dbReference type="PANTHER" id="PTHR21616">
    <property type="entry name" value="CENTROSOME SPINDLE POLE ASSOCIATED PROTEIN"/>
    <property type="match status" value="1"/>
</dbReference>
<feature type="domain" description="Centrosome and spindle pole-associated protein 1 C-terminal" evidence="2">
    <location>
        <begin position="818"/>
        <end position="871"/>
    </location>
</feature>
<feature type="compositionally biased region" description="Basic and acidic residues" evidence="1">
    <location>
        <begin position="674"/>
        <end position="690"/>
    </location>
</feature>
<feature type="region of interest" description="Disordered" evidence="1">
    <location>
        <begin position="629"/>
        <end position="758"/>
    </location>
</feature>